<evidence type="ECO:0000256" key="4">
    <source>
        <dbReference type="ARBA" id="ARBA00048740"/>
    </source>
</evidence>
<evidence type="ECO:0000256" key="6">
    <source>
        <dbReference type="ARBA" id="ARBA00049075"/>
    </source>
</evidence>
<comment type="catalytic activity">
    <reaction evidence="4">
        <text>a 5'-end (N(7)-methyl 5'-triphosphoguanosine)-ribonucleoside in snoRNA + S-adenosyl-L-methionine = a 5'-end (N(2),N(7)-dimethyl 5'-triphosphoguanosine)-ribonucleoside in snoRNA + S-adenosyl-L-homocysteine + H(+)</text>
        <dbReference type="Rhea" id="RHEA:78475"/>
        <dbReference type="Rhea" id="RHEA-COMP:19086"/>
        <dbReference type="Rhea" id="RHEA-COMP:19088"/>
        <dbReference type="ChEBI" id="CHEBI:15378"/>
        <dbReference type="ChEBI" id="CHEBI:57856"/>
        <dbReference type="ChEBI" id="CHEBI:59789"/>
        <dbReference type="ChEBI" id="CHEBI:156461"/>
        <dbReference type="ChEBI" id="CHEBI:172880"/>
    </reaction>
    <physiologicalReaction direction="left-to-right" evidence="4">
        <dbReference type="Rhea" id="RHEA:78476"/>
    </physiologicalReaction>
</comment>
<evidence type="ECO:0000256" key="2">
    <source>
        <dbReference type="ARBA" id="ARBA00025783"/>
    </source>
</evidence>
<dbReference type="Gene3D" id="3.40.50.150">
    <property type="entry name" value="Vaccinia Virus protein VP39"/>
    <property type="match status" value="1"/>
</dbReference>
<feature type="region of interest" description="Disordered" evidence="8">
    <location>
        <begin position="16"/>
        <end position="63"/>
    </location>
</feature>
<name>A0A2N5UXZ4_9BASI</name>
<organism evidence="9 10">
    <name type="scientific">Puccinia coronata f. sp. avenae</name>
    <dbReference type="NCBI Taxonomy" id="200324"/>
    <lineage>
        <taxon>Eukaryota</taxon>
        <taxon>Fungi</taxon>
        <taxon>Dikarya</taxon>
        <taxon>Basidiomycota</taxon>
        <taxon>Pucciniomycotina</taxon>
        <taxon>Pucciniomycetes</taxon>
        <taxon>Pucciniales</taxon>
        <taxon>Pucciniaceae</taxon>
        <taxon>Puccinia</taxon>
    </lineage>
</organism>
<dbReference type="Pfam" id="PF09445">
    <property type="entry name" value="Methyltransf_15"/>
    <property type="match status" value="1"/>
</dbReference>
<dbReference type="GO" id="GO:0005634">
    <property type="term" value="C:nucleus"/>
    <property type="evidence" value="ECO:0007669"/>
    <property type="project" value="TreeGrafter"/>
</dbReference>
<dbReference type="GO" id="GO:0071164">
    <property type="term" value="F:RNA cap trimethylguanosine synthase activity"/>
    <property type="evidence" value="ECO:0007669"/>
    <property type="project" value="TreeGrafter"/>
</dbReference>
<dbReference type="SUPFAM" id="SSF53335">
    <property type="entry name" value="S-adenosyl-L-methionine-dependent methyltransferases"/>
    <property type="match status" value="1"/>
</dbReference>
<evidence type="ECO:0000256" key="5">
    <source>
        <dbReference type="ARBA" id="ARBA00048763"/>
    </source>
</evidence>
<protein>
    <recommendedName>
        <fullName evidence="1">Trimethylguanosine synthase</fullName>
    </recommendedName>
    <alternativeName>
        <fullName evidence="7">Cap-specific guanine-N(2) methyltransferase</fullName>
    </alternativeName>
</protein>
<evidence type="ECO:0000313" key="10">
    <source>
        <dbReference type="Proteomes" id="UP000235392"/>
    </source>
</evidence>
<evidence type="ECO:0000256" key="8">
    <source>
        <dbReference type="SAM" id="MobiDB-lite"/>
    </source>
</evidence>
<comment type="catalytic activity">
    <reaction evidence="3">
        <text>a 5'-end (N(2),N(7)-dimethyl 5'-triphosphoguanosine)-ribonucleoside in snoRNA + S-adenosyl-L-methionine = a 5'-end (N(2),N(2),N(7)-trimethyl 5'-triphosphoguanosine)-ribonucleoside in snoRNA + S-adenosyl-L-homocysteine + H(+)</text>
        <dbReference type="Rhea" id="RHEA:78507"/>
        <dbReference type="Rhea" id="RHEA-COMP:19088"/>
        <dbReference type="Rhea" id="RHEA-COMP:19090"/>
        <dbReference type="ChEBI" id="CHEBI:15378"/>
        <dbReference type="ChEBI" id="CHEBI:57856"/>
        <dbReference type="ChEBI" id="CHEBI:59789"/>
        <dbReference type="ChEBI" id="CHEBI:167623"/>
        <dbReference type="ChEBI" id="CHEBI:172880"/>
    </reaction>
    <physiologicalReaction direction="left-to-right" evidence="3">
        <dbReference type="Rhea" id="RHEA:78508"/>
    </physiologicalReaction>
</comment>
<dbReference type="AlphaFoldDB" id="A0A2N5UXZ4"/>
<accession>A0A2N5UXZ4</accession>
<dbReference type="EMBL" id="PGCI01000077">
    <property type="protein sequence ID" value="PLW42594.1"/>
    <property type="molecule type" value="Genomic_DNA"/>
</dbReference>
<dbReference type="PANTHER" id="PTHR14741:SF32">
    <property type="entry name" value="TRIMETHYLGUANOSINE SYNTHASE"/>
    <property type="match status" value="1"/>
</dbReference>
<evidence type="ECO:0000256" key="7">
    <source>
        <dbReference type="ARBA" id="ARBA00049790"/>
    </source>
</evidence>
<evidence type="ECO:0000313" key="9">
    <source>
        <dbReference type="EMBL" id="PLW42594.1"/>
    </source>
</evidence>
<comment type="catalytic activity">
    <reaction evidence="6">
        <text>a 5'-end (N(7)-methyl 5'-triphosphoguanosine)-ribonucleoside in snRNA + S-adenosyl-L-methionine = a 5'-end (N(2),N(7)-dimethyl 5'-triphosphoguanosine)-ribonucleoside in snRNA + S-adenosyl-L-homocysteine + H(+)</text>
        <dbReference type="Rhea" id="RHEA:78471"/>
        <dbReference type="Rhea" id="RHEA-COMP:19085"/>
        <dbReference type="Rhea" id="RHEA-COMP:19087"/>
        <dbReference type="ChEBI" id="CHEBI:15378"/>
        <dbReference type="ChEBI" id="CHEBI:57856"/>
        <dbReference type="ChEBI" id="CHEBI:59789"/>
        <dbReference type="ChEBI" id="CHEBI:156461"/>
        <dbReference type="ChEBI" id="CHEBI:172880"/>
    </reaction>
    <physiologicalReaction direction="left-to-right" evidence="6">
        <dbReference type="Rhea" id="RHEA:78472"/>
    </physiologicalReaction>
</comment>
<dbReference type="InterPro" id="IPR029063">
    <property type="entry name" value="SAM-dependent_MTases_sf"/>
</dbReference>
<dbReference type="CDD" id="cd02440">
    <property type="entry name" value="AdoMet_MTases"/>
    <property type="match status" value="1"/>
</dbReference>
<dbReference type="FunFam" id="3.40.50.150:FF:000432">
    <property type="entry name" value="Unplaced genomic scaffold supercont2.10, whole genome shotgun sequence"/>
    <property type="match status" value="1"/>
</dbReference>
<comment type="caution">
    <text evidence="9">The sequence shown here is derived from an EMBL/GenBank/DDBJ whole genome shotgun (WGS) entry which is preliminary data.</text>
</comment>
<gene>
    <name evidence="9" type="ORF">PCASD_05266</name>
</gene>
<comment type="catalytic activity">
    <reaction evidence="5">
        <text>a 5'-end (N(2),N(7)-dimethyl 5'-triphosphoguanosine)-ribonucleoside in snRNA + S-adenosyl-L-methionine = a 5'-end (N(2),N(2),N(7)-trimethyl 5'-triphosphoguanosine)-ribonucleoside in snRNA + S-adenosyl-L-homocysteine + H(+)</text>
        <dbReference type="Rhea" id="RHEA:78479"/>
        <dbReference type="Rhea" id="RHEA-COMP:19087"/>
        <dbReference type="Rhea" id="RHEA-COMP:19089"/>
        <dbReference type="ChEBI" id="CHEBI:15378"/>
        <dbReference type="ChEBI" id="CHEBI:57856"/>
        <dbReference type="ChEBI" id="CHEBI:59789"/>
        <dbReference type="ChEBI" id="CHEBI:167623"/>
        <dbReference type="ChEBI" id="CHEBI:172880"/>
    </reaction>
    <physiologicalReaction direction="left-to-right" evidence="5">
        <dbReference type="Rhea" id="RHEA:78480"/>
    </physiologicalReaction>
</comment>
<dbReference type="InterPro" id="IPR019012">
    <property type="entry name" value="RNA_cap_Gua-N2-MeTrfase"/>
</dbReference>
<feature type="compositionally biased region" description="Basic and acidic residues" evidence="8">
    <location>
        <begin position="36"/>
        <end position="51"/>
    </location>
</feature>
<proteinExistence type="inferred from homology"/>
<sequence>MRILTYAVRKAMALAAPQPSQQQDSEEHTIACANTSDHEQKRTAKRARLDHDDDDDGEEPFYLSQDDLPAGMTKYWAQRRRLFSKFDEGIKMDKESWYSVTPEAIAKQTAARARCKVIVDGFCGAGGNAIQFAFTCDKVIAIDKDPNKIKLARSNAAVYGVAHKIEFICADFLGWMAQLSSAQIASIDVVFLSPPWGGMDYLKPSGPNVSDSGHYYKLNQLEPIDGFELFKRARKVTERIIFYLPRHMDLKDLARLAHLLPPSSDNPHPHFAMEVEENWMNEKCKALTVYFGSLVSNPSPPSP</sequence>
<dbReference type="Proteomes" id="UP000235392">
    <property type="component" value="Unassembled WGS sequence"/>
</dbReference>
<evidence type="ECO:0000256" key="3">
    <source>
        <dbReference type="ARBA" id="ARBA00047418"/>
    </source>
</evidence>
<comment type="similarity">
    <text evidence="2">Belongs to the methyltransferase superfamily. Trimethylguanosine synthase family.</text>
</comment>
<reference evidence="9 10" key="1">
    <citation type="submission" date="2017-11" db="EMBL/GenBank/DDBJ databases">
        <title>De novo assembly and phasing of dikaryotic genomes from two isolates of Puccinia coronata f. sp. avenae, the causal agent of oat crown rust.</title>
        <authorList>
            <person name="Miller M.E."/>
            <person name="Zhang Y."/>
            <person name="Omidvar V."/>
            <person name="Sperschneider J."/>
            <person name="Schwessinger B."/>
            <person name="Raley C."/>
            <person name="Palmer J.M."/>
            <person name="Garnica D."/>
            <person name="Upadhyaya N."/>
            <person name="Rathjen J."/>
            <person name="Taylor J.M."/>
            <person name="Park R.F."/>
            <person name="Dodds P.N."/>
            <person name="Hirsch C.D."/>
            <person name="Kianian S.F."/>
            <person name="Figueroa M."/>
        </authorList>
    </citation>
    <scope>NUCLEOTIDE SEQUENCE [LARGE SCALE GENOMIC DNA]</scope>
    <source>
        <strain evidence="9">12SD80</strain>
    </source>
</reference>
<evidence type="ECO:0000256" key="1">
    <source>
        <dbReference type="ARBA" id="ARBA00018517"/>
    </source>
</evidence>
<dbReference type="PANTHER" id="PTHR14741">
    <property type="entry name" value="S-ADENOSYLMETHIONINE-DEPENDENT METHYLTRANSFERASE RELATED"/>
    <property type="match status" value="1"/>
</dbReference>